<gene>
    <name evidence="9" type="ORF">FJZ47_10095</name>
</gene>
<evidence type="ECO:0000256" key="5">
    <source>
        <dbReference type="ARBA" id="ARBA00023157"/>
    </source>
</evidence>
<evidence type="ECO:0000256" key="1">
    <source>
        <dbReference type="ARBA" id="ARBA00022714"/>
    </source>
</evidence>
<evidence type="ECO:0000256" key="6">
    <source>
        <dbReference type="ARBA" id="ARBA00034078"/>
    </source>
</evidence>
<dbReference type="PRINTS" id="PR00162">
    <property type="entry name" value="RIESKE"/>
</dbReference>
<dbReference type="InterPro" id="IPR014349">
    <property type="entry name" value="Rieske_Fe-S_prot"/>
</dbReference>
<proteinExistence type="predicted"/>
<dbReference type="InterPro" id="IPR036922">
    <property type="entry name" value="Rieske_2Fe-2S_sf"/>
</dbReference>
<evidence type="ECO:0000256" key="7">
    <source>
        <dbReference type="SAM" id="Phobius"/>
    </source>
</evidence>
<evidence type="ECO:0000313" key="10">
    <source>
        <dbReference type="Proteomes" id="UP000712673"/>
    </source>
</evidence>
<reference evidence="9" key="1">
    <citation type="submission" date="2019-03" db="EMBL/GenBank/DDBJ databases">
        <title>Lake Tanganyika Metagenome-Assembled Genomes (MAGs).</title>
        <authorList>
            <person name="Tran P."/>
        </authorList>
    </citation>
    <scope>NUCLEOTIDE SEQUENCE</scope>
    <source>
        <strain evidence="9">K_DeepCast_65m_m2_066</strain>
    </source>
</reference>
<comment type="caution">
    <text evidence="9">The sequence shown here is derived from an EMBL/GenBank/DDBJ whole genome shotgun (WGS) entry which is preliminary data.</text>
</comment>
<keyword evidence="2" id="KW-0479">Metal-binding</keyword>
<evidence type="ECO:0000313" key="9">
    <source>
        <dbReference type="EMBL" id="MBM3224141.1"/>
    </source>
</evidence>
<evidence type="ECO:0000256" key="3">
    <source>
        <dbReference type="ARBA" id="ARBA00023004"/>
    </source>
</evidence>
<keyword evidence="3" id="KW-0408">Iron</keyword>
<organism evidence="9 10">
    <name type="scientific">Tectimicrobiota bacterium</name>
    <dbReference type="NCBI Taxonomy" id="2528274"/>
    <lineage>
        <taxon>Bacteria</taxon>
        <taxon>Pseudomonadati</taxon>
        <taxon>Nitrospinota/Tectimicrobiota group</taxon>
        <taxon>Candidatus Tectimicrobiota</taxon>
    </lineage>
</organism>
<keyword evidence="7" id="KW-0472">Membrane</keyword>
<keyword evidence="7" id="KW-0812">Transmembrane</keyword>
<protein>
    <submittedName>
        <fullName evidence="9">Rieske 2Fe-2S domain-containing protein</fullName>
    </submittedName>
</protein>
<name>A0A937W2U3_UNCTE</name>
<comment type="cofactor">
    <cofactor evidence="6">
        <name>[2Fe-2S] cluster</name>
        <dbReference type="ChEBI" id="CHEBI:190135"/>
    </cofactor>
</comment>
<keyword evidence="4" id="KW-0411">Iron-sulfur</keyword>
<keyword evidence="7" id="KW-1133">Transmembrane helix</keyword>
<accession>A0A937W2U3</accession>
<evidence type="ECO:0000256" key="2">
    <source>
        <dbReference type="ARBA" id="ARBA00022723"/>
    </source>
</evidence>
<evidence type="ECO:0000259" key="8">
    <source>
        <dbReference type="PROSITE" id="PS51296"/>
    </source>
</evidence>
<keyword evidence="1" id="KW-0001">2Fe-2S</keyword>
<feature type="domain" description="Rieske" evidence="8">
    <location>
        <begin position="62"/>
        <end position="159"/>
    </location>
</feature>
<dbReference type="PROSITE" id="PS51296">
    <property type="entry name" value="RIESKE"/>
    <property type="match status" value="1"/>
</dbReference>
<dbReference type="PANTHER" id="PTHR10134">
    <property type="entry name" value="CYTOCHROME B-C1 COMPLEX SUBUNIT RIESKE, MITOCHONDRIAL"/>
    <property type="match status" value="1"/>
</dbReference>
<dbReference type="GO" id="GO:0051537">
    <property type="term" value="F:2 iron, 2 sulfur cluster binding"/>
    <property type="evidence" value="ECO:0007669"/>
    <property type="project" value="UniProtKB-KW"/>
</dbReference>
<dbReference type="SUPFAM" id="SSF50022">
    <property type="entry name" value="ISP domain"/>
    <property type="match status" value="1"/>
</dbReference>
<dbReference type="GO" id="GO:0046872">
    <property type="term" value="F:metal ion binding"/>
    <property type="evidence" value="ECO:0007669"/>
    <property type="project" value="UniProtKB-KW"/>
</dbReference>
<dbReference type="AlphaFoldDB" id="A0A937W2U3"/>
<evidence type="ECO:0000256" key="4">
    <source>
        <dbReference type="ARBA" id="ARBA00023014"/>
    </source>
</evidence>
<keyword evidence="5" id="KW-1015">Disulfide bond</keyword>
<dbReference type="Proteomes" id="UP000712673">
    <property type="component" value="Unassembled WGS sequence"/>
</dbReference>
<feature type="transmembrane region" description="Helical" evidence="7">
    <location>
        <begin position="30"/>
        <end position="48"/>
    </location>
</feature>
<dbReference type="EMBL" id="VGLS01000265">
    <property type="protein sequence ID" value="MBM3224141.1"/>
    <property type="molecule type" value="Genomic_DNA"/>
</dbReference>
<sequence>MPKLPTWKEHFPIAWVDDHFVTRREFTKSLVWVSLATFLANTFLALLARFQSYRWTEALPQVAVGTLDDLPIGGSRVFQYPAPGDPCLLVRLDTEQYVAFGQKCTHLGCPVQYQHAERQLYCPCHEGYFDATTGRVLAGPPSRPLPRITLDKRGKELWAIGKA</sequence>
<dbReference type="InterPro" id="IPR017941">
    <property type="entry name" value="Rieske_2Fe-2S"/>
</dbReference>
<dbReference type="GO" id="GO:0016020">
    <property type="term" value="C:membrane"/>
    <property type="evidence" value="ECO:0007669"/>
    <property type="project" value="InterPro"/>
</dbReference>
<dbReference type="Gene3D" id="2.102.10.10">
    <property type="entry name" value="Rieske [2Fe-2S] iron-sulphur domain"/>
    <property type="match status" value="1"/>
</dbReference>
<dbReference type="Pfam" id="PF00355">
    <property type="entry name" value="Rieske"/>
    <property type="match status" value="1"/>
</dbReference>
<dbReference type="InterPro" id="IPR005805">
    <property type="entry name" value="Rieske_Fe-S_prot_C"/>
</dbReference>